<dbReference type="Proteomes" id="UP000256373">
    <property type="component" value="Unassembled WGS sequence"/>
</dbReference>
<dbReference type="AlphaFoldDB" id="A0A3D8YEJ6"/>
<dbReference type="PROSITE" id="PS00622">
    <property type="entry name" value="HTH_LUXR_1"/>
    <property type="match status" value="1"/>
</dbReference>
<dbReference type="Pfam" id="PF00072">
    <property type="entry name" value="Response_reg"/>
    <property type="match status" value="1"/>
</dbReference>
<organism evidence="6 7">
    <name type="scientific">Dyadobacter luteus</name>
    <dbReference type="NCBI Taxonomy" id="2259619"/>
    <lineage>
        <taxon>Bacteria</taxon>
        <taxon>Pseudomonadati</taxon>
        <taxon>Bacteroidota</taxon>
        <taxon>Cytophagia</taxon>
        <taxon>Cytophagales</taxon>
        <taxon>Spirosomataceae</taxon>
        <taxon>Dyadobacter</taxon>
    </lineage>
</organism>
<gene>
    <name evidence="6" type="ORF">DSL64_05155</name>
</gene>
<comment type="caution">
    <text evidence="6">The sequence shown here is derived from an EMBL/GenBank/DDBJ whole genome shotgun (WGS) entry which is preliminary data.</text>
</comment>
<dbReference type="Gene3D" id="3.40.50.2300">
    <property type="match status" value="1"/>
</dbReference>
<dbReference type="PROSITE" id="PS50110">
    <property type="entry name" value="RESPONSE_REGULATORY"/>
    <property type="match status" value="1"/>
</dbReference>
<reference evidence="6 7" key="1">
    <citation type="submission" date="2018-07" db="EMBL/GenBank/DDBJ databases">
        <title>Dyadobacter roseus sp. nov., isolated from rose rhizosphere soil.</title>
        <authorList>
            <person name="Chen L."/>
        </authorList>
    </citation>
    <scope>NUCLEOTIDE SEQUENCE [LARGE SCALE GENOMIC DNA]</scope>
    <source>
        <strain evidence="6 7">RS19</strain>
    </source>
</reference>
<dbReference type="Gene3D" id="1.10.10.10">
    <property type="entry name" value="Winged helix-like DNA-binding domain superfamily/Winged helix DNA-binding domain"/>
    <property type="match status" value="1"/>
</dbReference>
<dbReference type="InterPro" id="IPR000792">
    <property type="entry name" value="Tscrpt_reg_LuxR_C"/>
</dbReference>
<evidence type="ECO:0000313" key="6">
    <source>
        <dbReference type="EMBL" id="REA63013.1"/>
    </source>
</evidence>
<feature type="modified residue" description="4-aspartylphosphate" evidence="3">
    <location>
        <position position="71"/>
    </location>
</feature>
<dbReference type="PROSITE" id="PS50043">
    <property type="entry name" value="HTH_LUXR_2"/>
    <property type="match status" value="1"/>
</dbReference>
<dbReference type="InterPro" id="IPR058245">
    <property type="entry name" value="NreC/VraR/RcsB-like_REC"/>
</dbReference>
<name>A0A3D8YEJ6_9BACT</name>
<feature type="domain" description="HTH luxR-type" evidence="4">
    <location>
        <begin position="161"/>
        <end position="226"/>
    </location>
</feature>
<dbReference type="GO" id="GO:0003677">
    <property type="term" value="F:DNA binding"/>
    <property type="evidence" value="ECO:0007669"/>
    <property type="project" value="UniProtKB-KW"/>
</dbReference>
<evidence type="ECO:0000313" key="7">
    <source>
        <dbReference type="Proteomes" id="UP000256373"/>
    </source>
</evidence>
<evidence type="ECO:0000259" key="4">
    <source>
        <dbReference type="PROSITE" id="PS50043"/>
    </source>
</evidence>
<dbReference type="GO" id="GO:0000160">
    <property type="term" value="P:phosphorelay signal transduction system"/>
    <property type="evidence" value="ECO:0007669"/>
    <property type="project" value="InterPro"/>
</dbReference>
<dbReference type="SUPFAM" id="SSF52172">
    <property type="entry name" value="CheY-like"/>
    <property type="match status" value="1"/>
</dbReference>
<dbReference type="Pfam" id="PF00196">
    <property type="entry name" value="GerE"/>
    <property type="match status" value="1"/>
</dbReference>
<dbReference type="SMART" id="SM00448">
    <property type="entry name" value="REC"/>
    <property type="match status" value="1"/>
</dbReference>
<dbReference type="PANTHER" id="PTHR43214">
    <property type="entry name" value="TWO-COMPONENT RESPONSE REGULATOR"/>
    <property type="match status" value="1"/>
</dbReference>
<protein>
    <submittedName>
        <fullName evidence="6">DNA-binding response regulator</fullName>
    </submittedName>
</protein>
<feature type="domain" description="Response regulatory" evidence="5">
    <location>
        <begin position="20"/>
        <end position="136"/>
    </location>
</feature>
<dbReference type="CDD" id="cd06170">
    <property type="entry name" value="LuxR_C_like"/>
    <property type="match status" value="1"/>
</dbReference>
<dbReference type="SUPFAM" id="SSF46894">
    <property type="entry name" value="C-terminal effector domain of the bipartite response regulators"/>
    <property type="match status" value="1"/>
</dbReference>
<evidence type="ECO:0000256" key="2">
    <source>
        <dbReference type="ARBA" id="ARBA00023125"/>
    </source>
</evidence>
<evidence type="ECO:0000256" key="1">
    <source>
        <dbReference type="ARBA" id="ARBA00022553"/>
    </source>
</evidence>
<dbReference type="GO" id="GO:0006355">
    <property type="term" value="P:regulation of DNA-templated transcription"/>
    <property type="evidence" value="ECO:0007669"/>
    <property type="project" value="InterPro"/>
</dbReference>
<dbReference type="PRINTS" id="PR00038">
    <property type="entry name" value="HTHLUXR"/>
</dbReference>
<accession>A0A3D8YEJ6</accession>
<sequence>MIPLLSLVVLSLNNFPLMKNILLLDDHPIIRKALEGTVRKVVGECIVVHAGTLKEAMTQAENYRFDMIILDLSIPGGTGAGMIQVLHKQSSGAPVLVCSGRDELHNAPHCISMGANGYLPKNASDEETETAIRTVLQNKKYLRPHVQAQILDNFLHNRTLLPNPMESLTPREREVLDLLIMGKWTKEIAELLNLKFSTVSTHKARILEKMGAENTVELYKKVEEYTNELKTSDQ</sequence>
<dbReference type="InterPro" id="IPR001789">
    <property type="entry name" value="Sig_transdc_resp-reg_receiver"/>
</dbReference>
<keyword evidence="2 6" id="KW-0238">DNA-binding</keyword>
<dbReference type="InterPro" id="IPR036388">
    <property type="entry name" value="WH-like_DNA-bd_sf"/>
</dbReference>
<dbReference type="CDD" id="cd17535">
    <property type="entry name" value="REC_NarL-like"/>
    <property type="match status" value="1"/>
</dbReference>
<dbReference type="EMBL" id="QNUL01000003">
    <property type="protein sequence ID" value="REA63013.1"/>
    <property type="molecule type" value="Genomic_DNA"/>
</dbReference>
<evidence type="ECO:0000259" key="5">
    <source>
        <dbReference type="PROSITE" id="PS50110"/>
    </source>
</evidence>
<keyword evidence="1 3" id="KW-0597">Phosphoprotein</keyword>
<dbReference type="SMART" id="SM00421">
    <property type="entry name" value="HTH_LUXR"/>
    <property type="match status" value="1"/>
</dbReference>
<dbReference type="InterPro" id="IPR016032">
    <property type="entry name" value="Sig_transdc_resp-reg_C-effctor"/>
</dbReference>
<proteinExistence type="predicted"/>
<evidence type="ECO:0000256" key="3">
    <source>
        <dbReference type="PROSITE-ProRule" id="PRU00169"/>
    </source>
</evidence>
<dbReference type="InterPro" id="IPR039420">
    <property type="entry name" value="WalR-like"/>
</dbReference>
<keyword evidence="7" id="KW-1185">Reference proteome</keyword>
<dbReference type="InterPro" id="IPR011006">
    <property type="entry name" value="CheY-like_superfamily"/>
</dbReference>